<feature type="transmembrane region" description="Helical" evidence="5">
    <location>
        <begin position="167"/>
        <end position="187"/>
    </location>
</feature>
<dbReference type="PANTHER" id="PTHR23501">
    <property type="entry name" value="MAJOR FACILITATOR SUPERFAMILY"/>
    <property type="match status" value="1"/>
</dbReference>
<dbReference type="Gene3D" id="1.20.1720.10">
    <property type="entry name" value="Multidrug resistance protein D"/>
    <property type="match status" value="1"/>
</dbReference>
<dbReference type="Proteomes" id="UP000829194">
    <property type="component" value="Chromosome"/>
</dbReference>
<dbReference type="InterPro" id="IPR036259">
    <property type="entry name" value="MFS_trans_sf"/>
</dbReference>
<proteinExistence type="predicted"/>
<dbReference type="InterPro" id="IPR020846">
    <property type="entry name" value="MFS_dom"/>
</dbReference>
<evidence type="ECO:0000313" key="8">
    <source>
        <dbReference type="Proteomes" id="UP000829194"/>
    </source>
</evidence>
<feature type="transmembrane region" description="Helical" evidence="5">
    <location>
        <begin position="78"/>
        <end position="98"/>
    </location>
</feature>
<feature type="transmembrane region" description="Helical" evidence="5">
    <location>
        <begin position="360"/>
        <end position="383"/>
    </location>
</feature>
<feature type="transmembrane region" description="Helical" evidence="5">
    <location>
        <begin position="270"/>
        <end position="295"/>
    </location>
</feature>
<sequence length="506" mass="51712">MPSSASPRPGSRRVMTGLMLALFLGAIEQTVVATALPAIVRDLQRFDLMGWAISAYLVASAAATPVIGKLGDLHGRRIMLLVCMSGFLLGSALCALAGSMPMLVAARALQGVGGAGLIIVAQAAVAEIAGPRDRSRFAGYFAIVWAVAGLVGPLLGGVLTDWLGWRAIFWINLPIGLLALWVAWPGLRAFTAGGRSGRIDYLSTLLFGIATTAFLFALTWGGGRYAWTSPQVWGLFVFAAMVGAAFAWRQTRVADPVIPPMFVRHAVIGPALLVGLLTYGFYIAVAVLMPAYYQIGLGLSAAHAGMLLIPALVGGAISALLGGRHAARTGDFKGPVLLGFPIAIAALAAMGAFAQQLTPLTASLLLGVVGLGIGPSTAIINVVAQNAAPARELGVVTGAMAFARTLGTAVVATAGTALILLRLAQAGIGVTPGASGAESLSRLAGQELSPAARELFRAAFGGLFYAAAAGLLLAALVFMSIRANRLRVPAGAGPVEPEATTASAEA</sequence>
<feature type="transmembrane region" description="Helical" evidence="5">
    <location>
        <begin position="104"/>
        <end position="125"/>
    </location>
</feature>
<feature type="transmembrane region" description="Helical" evidence="5">
    <location>
        <begin position="395"/>
        <end position="421"/>
    </location>
</feature>
<feature type="transmembrane region" description="Helical" evidence="5">
    <location>
        <begin position="232"/>
        <end position="249"/>
    </location>
</feature>
<feature type="transmembrane region" description="Helical" evidence="5">
    <location>
        <begin position="458"/>
        <end position="479"/>
    </location>
</feature>
<keyword evidence="4 5" id="KW-0472">Membrane</keyword>
<dbReference type="Pfam" id="PF07690">
    <property type="entry name" value="MFS_1"/>
    <property type="match status" value="1"/>
</dbReference>
<evidence type="ECO:0000256" key="4">
    <source>
        <dbReference type="ARBA" id="ARBA00023136"/>
    </source>
</evidence>
<organism evidence="7 8">
    <name type="scientific">Lysobacter gummosus</name>
    <dbReference type="NCBI Taxonomy" id="262324"/>
    <lineage>
        <taxon>Bacteria</taxon>
        <taxon>Pseudomonadati</taxon>
        <taxon>Pseudomonadota</taxon>
        <taxon>Gammaproteobacteria</taxon>
        <taxon>Lysobacterales</taxon>
        <taxon>Lysobacteraceae</taxon>
        <taxon>Lysobacter</taxon>
    </lineage>
</organism>
<comment type="subcellular location">
    <subcellularLocation>
        <location evidence="1">Membrane</location>
        <topology evidence="1">Multi-pass membrane protein</topology>
    </subcellularLocation>
</comment>
<dbReference type="PANTHER" id="PTHR23501:SF197">
    <property type="entry name" value="COMD"/>
    <property type="match status" value="1"/>
</dbReference>
<feature type="transmembrane region" description="Helical" evidence="5">
    <location>
        <begin position="199"/>
        <end position="220"/>
    </location>
</feature>
<dbReference type="Gene3D" id="1.20.1250.20">
    <property type="entry name" value="MFS general substrate transporter like domains"/>
    <property type="match status" value="1"/>
</dbReference>
<feature type="transmembrane region" description="Helical" evidence="5">
    <location>
        <begin position="301"/>
        <end position="323"/>
    </location>
</feature>
<gene>
    <name evidence="7" type="ORF">MOV92_14865</name>
</gene>
<feature type="transmembrane region" description="Helical" evidence="5">
    <location>
        <begin position="51"/>
        <end position="71"/>
    </location>
</feature>
<evidence type="ECO:0000256" key="2">
    <source>
        <dbReference type="ARBA" id="ARBA00022692"/>
    </source>
</evidence>
<protein>
    <submittedName>
        <fullName evidence="7">MFS transporter</fullName>
    </submittedName>
</protein>
<feature type="domain" description="Major facilitator superfamily (MFS) profile" evidence="6">
    <location>
        <begin position="14"/>
        <end position="486"/>
    </location>
</feature>
<dbReference type="RefSeq" id="WP_083512551.1">
    <property type="nucleotide sequence ID" value="NZ_CP011131.1"/>
</dbReference>
<keyword evidence="2 5" id="KW-0812">Transmembrane</keyword>
<evidence type="ECO:0000256" key="1">
    <source>
        <dbReference type="ARBA" id="ARBA00004141"/>
    </source>
</evidence>
<evidence type="ECO:0000259" key="6">
    <source>
        <dbReference type="PROSITE" id="PS50850"/>
    </source>
</evidence>
<evidence type="ECO:0000313" key="7">
    <source>
        <dbReference type="EMBL" id="UNP27790.1"/>
    </source>
</evidence>
<dbReference type="InterPro" id="IPR011701">
    <property type="entry name" value="MFS"/>
</dbReference>
<dbReference type="EMBL" id="CP093547">
    <property type="protein sequence ID" value="UNP27790.1"/>
    <property type="molecule type" value="Genomic_DNA"/>
</dbReference>
<dbReference type="PROSITE" id="PS50850">
    <property type="entry name" value="MFS"/>
    <property type="match status" value="1"/>
</dbReference>
<dbReference type="SUPFAM" id="SSF103473">
    <property type="entry name" value="MFS general substrate transporter"/>
    <property type="match status" value="1"/>
</dbReference>
<evidence type="ECO:0000256" key="3">
    <source>
        <dbReference type="ARBA" id="ARBA00022989"/>
    </source>
</evidence>
<feature type="transmembrane region" description="Helical" evidence="5">
    <location>
        <begin position="137"/>
        <end position="155"/>
    </location>
</feature>
<keyword evidence="8" id="KW-1185">Reference proteome</keyword>
<feature type="transmembrane region" description="Helical" evidence="5">
    <location>
        <begin position="335"/>
        <end position="354"/>
    </location>
</feature>
<keyword evidence="3 5" id="KW-1133">Transmembrane helix</keyword>
<accession>A0ABY3X757</accession>
<name>A0ABY3X757_9GAMM</name>
<evidence type="ECO:0000256" key="5">
    <source>
        <dbReference type="SAM" id="Phobius"/>
    </source>
</evidence>
<reference evidence="7 8" key="1">
    <citation type="submission" date="2022-03" db="EMBL/GenBank/DDBJ databases">
        <title>Complete genome sequence of Lysobacter capsici VKM B-2533 and Lysobacter gummosus 10.1.1, promising sources of lytic agents.</title>
        <authorList>
            <person name="Tarlachkov S.V."/>
            <person name="Kudryakova I.V."/>
            <person name="Afoshin A.S."/>
            <person name="Leontyevskaya E.A."/>
            <person name="Leontyevskaya N.V."/>
        </authorList>
    </citation>
    <scope>NUCLEOTIDE SEQUENCE [LARGE SCALE GENOMIC DNA]</scope>
    <source>
        <strain evidence="7 8">10.1.1</strain>
    </source>
</reference>